<evidence type="ECO:0000256" key="12">
    <source>
        <dbReference type="ARBA" id="ARBA00023242"/>
    </source>
</evidence>
<dbReference type="InterPro" id="IPR036431">
    <property type="entry name" value="ARID_dom_sf"/>
</dbReference>
<dbReference type="InterPro" id="IPR048615">
    <property type="entry name" value="KDM5_C-hel"/>
</dbReference>
<evidence type="ECO:0000256" key="10">
    <source>
        <dbReference type="ARBA" id="ARBA00023002"/>
    </source>
</evidence>
<evidence type="ECO:0000256" key="11">
    <source>
        <dbReference type="ARBA" id="ARBA00023004"/>
    </source>
</evidence>
<dbReference type="Pfam" id="PF02373">
    <property type="entry name" value="JmjC"/>
    <property type="match status" value="1"/>
</dbReference>
<dbReference type="GO" id="GO:0010468">
    <property type="term" value="P:regulation of gene expression"/>
    <property type="evidence" value="ECO:0007669"/>
    <property type="project" value="TreeGrafter"/>
</dbReference>
<dbReference type="EC" id="1.14.11.67" evidence="4"/>
<organism evidence="17 18">
    <name type="scientific">Steinernema glaseri</name>
    <dbReference type="NCBI Taxonomy" id="37863"/>
    <lineage>
        <taxon>Eukaryota</taxon>
        <taxon>Metazoa</taxon>
        <taxon>Ecdysozoa</taxon>
        <taxon>Nematoda</taxon>
        <taxon>Chromadorea</taxon>
        <taxon>Rhabditida</taxon>
        <taxon>Tylenchina</taxon>
        <taxon>Panagrolaimomorpha</taxon>
        <taxon>Strongyloidoidea</taxon>
        <taxon>Steinernematidae</taxon>
        <taxon>Steinernema</taxon>
    </lineage>
</organism>
<feature type="domain" description="JmjN" evidence="15">
    <location>
        <begin position="13"/>
        <end position="54"/>
    </location>
</feature>
<dbReference type="Gene3D" id="1.10.150.60">
    <property type="entry name" value="ARID DNA-binding domain"/>
    <property type="match status" value="1"/>
</dbReference>
<evidence type="ECO:0000256" key="13">
    <source>
        <dbReference type="ARBA" id="ARBA00048734"/>
    </source>
</evidence>
<dbReference type="Gene3D" id="2.60.120.650">
    <property type="entry name" value="Cupin"/>
    <property type="match status" value="1"/>
</dbReference>
<reference evidence="18" key="1">
    <citation type="submission" date="2016-11" db="UniProtKB">
        <authorList>
            <consortium name="WormBaseParasite"/>
        </authorList>
    </citation>
    <scope>IDENTIFICATION</scope>
</reference>
<keyword evidence="7" id="KW-0862">Zinc</keyword>
<dbReference type="Proteomes" id="UP000095287">
    <property type="component" value="Unplaced"/>
</dbReference>
<dbReference type="Pfam" id="PF02375">
    <property type="entry name" value="JmjN"/>
    <property type="match status" value="1"/>
</dbReference>
<evidence type="ECO:0000256" key="8">
    <source>
        <dbReference type="ARBA" id="ARBA00022853"/>
    </source>
</evidence>
<evidence type="ECO:0000259" key="14">
    <source>
        <dbReference type="PROSITE" id="PS51011"/>
    </source>
</evidence>
<dbReference type="GO" id="GO:0005634">
    <property type="term" value="C:nucleus"/>
    <property type="evidence" value="ECO:0007669"/>
    <property type="project" value="UniProtKB-SubCell"/>
</dbReference>
<proteinExistence type="inferred from homology"/>
<comment type="catalytic activity">
    <reaction evidence="13">
        <text>N(6),N(6),N(6)-trimethyl-L-lysyl(4)-[histone H3] + 3 2-oxoglutarate + 3 O2 = L-lysyl(4)-[histone H3] + 3 formaldehyde + 3 succinate + 3 CO2</text>
        <dbReference type="Rhea" id="RHEA:60208"/>
        <dbReference type="Rhea" id="RHEA-COMP:15537"/>
        <dbReference type="Rhea" id="RHEA-COMP:15547"/>
        <dbReference type="ChEBI" id="CHEBI:15379"/>
        <dbReference type="ChEBI" id="CHEBI:16526"/>
        <dbReference type="ChEBI" id="CHEBI:16810"/>
        <dbReference type="ChEBI" id="CHEBI:16842"/>
        <dbReference type="ChEBI" id="CHEBI:29969"/>
        <dbReference type="ChEBI" id="CHEBI:30031"/>
        <dbReference type="ChEBI" id="CHEBI:61961"/>
        <dbReference type="EC" id="1.14.11.67"/>
    </reaction>
</comment>
<dbReference type="PROSITE" id="PS51011">
    <property type="entry name" value="ARID"/>
    <property type="match status" value="1"/>
</dbReference>
<keyword evidence="11" id="KW-0408">Iron</keyword>
<dbReference type="InterPro" id="IPR013083">
    <property type="entry name" value="Znf_RING/FYVE/PHD"/>
</dbReference>
<evidence type="ECO:0000256" key="4">
    <source>
        <dbReference type="ARBA" id="ARBA00012902"/>
    </source>
</evidence>
<evidence type="ECO:0000256" key="3">
    <source>
        <dbReference type="ARBA" id="ARBA00006801"/>
    </source>
</evidence>
<dbReference type="WBParaSite" id="L893_g13468.t1">
    <property type="protein sequence ID" value="L893_g13468.t1"/>
    <property type="gene ID" value="L893_g13468"/>
</dbReference>
<dbReference type="InterPro" id="IPR011011">
    <property type="entry name" value="Znf_FYVE_PHD"/>
</dbReference>
<comment type="cofactor">
    <cofactor evidence="1">
        <name>Fe(2+)</name>
        <dbReference type="ChEBI" id="CHEBI:29033"/>
    </cofactor>
</comment>
<dbReference type="Pfam" id="PF01388">
    <property type="entry name" value="ARID"/>
    <property type="match status" value="1"/>
</dbReference>
<dbReference type="Pfam" id="PF21323">
    <property type="entry name" value="KDM5_C-hel"/>
    <property type="match status" value="1"/>
</dbReference>
<accession>A0A1I7Y7P4</accession>
<evidence type="ECO:0000313" key="18">
    <source>
        <dbReference type="WBParaSite" id="L893_g13468.t1"/>
    </source>
</evidence>
<evidence type="ECO:0000259" key="16">
    <source>
        <dbReference type="PROSITE" id="PS51184"/>
    </source>
</evidence>
<dbReference type="SMART" id="SM00545">
    <property type="entry name" value="JmjN"/>
    <property type="match status" value="1"/>
</dbReference>
<dbReference type="GO" id="GO:0003677">
    <property type="term" value="F:DNA binding"/>
    <property type="evidence" value="ECO:0007669"/>
    <property type="project" value="InterPro"/>
</dbReference>
<feature type="domain" description="ARID" evidence="14">
    <location>
        <begin position="77"/>
        <end position="165"/>
    </location>
</feature>
<dbReference type="GO" id="GO:0000785">
    <property type="term" value="C:chromatin"/>
    <property type="evidence" value="ECO:0007669"/>
    <property type="project" value="TreeGrafter"/>
</dbReference>
<name>A0A1I7Y7P4_9BILA</name>
<keyword evidence="10" id="KW-0560">Oxidoreductase</keyword>
<evidence type="ECO:0000256" key="6">
    <source>
        <dbReference type="ARBA" id="ARBA00022771"/>
    </source>
</evidence>
<dbReference type="GO" id="GO:0051213">
    <property type="term" value="F:dioxygenase activity"/>
    <property type="evidence" value="ECO:0007669"/>
    <property type="project" value="UniProtKB-KW"/>
</dbReference>
<evidence type="ECO:0000256" key="9">
    <source>
        <dbReference type="ARBA" id="ARBA00022964"/>
    </source>
</evidence>
<dbReference type="GO" id="GO:0032452">
    <property type="term" value="F:histone demethylase activity"/>
    <property type="evidence" value="ECO:0007669"/>
    <property type="project" value="TreeGrafter"/>
</dbReference>
<dbReference type="SUPFAM" id="SSF51197">
    <property type="entry name" value="Clavaminate synthase-like"/>
    <property type="match status" value="1"/>
</dbReference>
<dbReference type="InterPro" id="IPR004198">
    <property type="entry name" value="Znf_C5HC2"/>
</dbReference>
<dbReference type="InterPro" id="IPR001606">
    <property type="entry name" value="ARID_dom"/>
</dbReference>
<feature type="domain" description="JmjC" evidence="16">
    <location>
        <begin position="370"/>
        <end position="536"/>
    </location>
</feature>
<evidence type="ECO:0000256" key="7">
    <source>
        <dbReference type="ARBA" id="ARBA00022833"/>
    </source>
</evidence>
<keyword evidence="12" id="KW-0539">Nucleus</keyword>
<dbReference type="InterPro" id="IPR001965">
    <property type="entry name" value="Znf_PHD"/>
</dbReference>
<evidence type="ECO:0000256" key="1">
    <source>
        <dbReference type="ARBA" id="ARBA00001954"/>
    </source>
</evidence>
<evidence type="ECO:0000256" key="5">
    <source>
        <dbReference type="ARBA" id="ARBA00022723"/>
    </source>
</evidence>
<dbReference type="Gene3D" id="3.30.40.10">
    <property type="entry name" value="Zinc/RING finger domain, C3HC4 (zinc finger)"/>
    <property type="match status" value="1"/>
</dbReference>
<keyword evidence="5" id="KW-0479">Metal-binding</keyword>
<keyword evidence="6" id="KW-0863">Zinc-finger</keyword>
<dbReference type="GO" id="GO:0008270">
    <property type="term" value="F:zinc ion binding"/>
    <property type="evidence" value="ECO:0007669"/>
    <property type="project" value="UniProtKB-KW"/>
</dbReference>
<protein>
    <recommendedName>
        <fullName evidence="4">[histone H3]-trimethyl-L-lysine(4) demethylase</fullName>
        <ecNumber evidence="4">1.14.11.67</ecNumber>
    </recommendedName>
</protein>
<dbReference type="SUPFAM" id="SSF57903">
    <property type="entry name" value="FYVE/PHD zinc finger"/>
    <property type="match status" value="2"/>
</dbReference>
<evidence type="ECO:0000313" key="17">
    <source>
        <dbReference type="Proteomes" id="UP000095287"/>
    </source>
</evidence>
<dbReference type="InterPro" id="IPR003349">
    <property type="entry name" value="JmjN"/>
</dbReference>
<sequence length="1406" mass="164018">MALSGKFIRPPEAPVFSPTTHEFNNPLGYIRSILPEIKKYGICKIKSPSGFDPGFHLSYETSFLPREQYINELSVGHRSRLVFNEQLKAFWRCQGLTIWQPIDDCHLDFYLLRKTVDDVGGGKPLDKESALWEEVLQKLDCPKEFKDKLQSSYFDHVTPFLHFLHESGESQCQSDVSSPQKQRDEVENNTKIPTHVRVLDVKNPRKRRHSEQDLLNRAVPVPAKSLKKLLRTNDPEAGTSRERSASVACLKCGSSFEPFTKISEGGQFCKVCTLQAVRMINGKYGFDDADRTFTISDFADYNKNFMEELFAGGTNTPLDEIEQSYWKIVHNFLTAQMVYYGSDIKSDDKGSGFIRKTDDISGEDKDLKECYANHPWNLNNFAVHEDSLLKFVKQKVSGITVPWMYVGMCYSSFCWHVEDHWTYSINYQHRGATKVWYGVPGDSAEDFDKVVRDLCPEVAKKYPNLLHHMTTAVDPNVLIAAGVPVFTLHQNPGEYVITLPRAYHSGFNAGFNINEAVNFATADWLKFGTASVAHYSNVLRSCAFCVDELIVRVVRAVIDKTHKVTECVDLLSEFSKTCKNETDIRTNVKNMGVTKSKALIFELLEDDDRCCEQCKTTLFHSAVVCTTHNKQVCLNHVESLCKDVCEKKDLLLCYRYTITELRDMLRKLKKVCEPYRKWNSRVKEMNKEIDENRKPTLERAQTIFNEGVIKKYPMNSDALRLQGYIQDANRWTTKAYTHQSTSGRIRNVKRMTPSELEDIIKKMENASLRPSEDLLESAKERYKRAVLWRGKYVQLIREGIDSLGFEEFERRSKALEEEADMLFLNFDSFGMAHLREYMQLIQAAPSIKTLLNKITNWKEEGFALPLYFFDCGLDDDQISMMRMFDEPNENSDLITMSEMHDALRLLRNPKNSKELTELRDKLFEQLEKAKWAEDTCEIVFKEKRGVKDAWIVWRLVQPQSWLDSRWINRLRIELGCCRNMLAYCKKLTEGKDSEIETSYKYLRSLQQIFTYSAFLNEESPLLKVIINPRIDAIRMFMGEMWNLFSYDRGYYSFFEIVCGRQDLSELAEGKISKLSLSEHRSEEVFDCKWIYQYKLSRQMRRHMDLVYEPQVELLLRLRTSNSVRPIEETCQCGEKKLMSSVITCYLCRSIFHSICISWEPALTTLPEGIYLCQRCLRGKRPSLNVISHSLEKYQKKIGHTYEYQMIHWFVEYSVKVCEELKSALQSYTNSFDDMEETERLQRLIMKYLSLECHSLNVNKKLNKHPYFDRFWPLRELHTKVMNDTRSRHNNERNPLLEIYTNPFWPKQKGARRGEEAEDETDEYGAEEAEVPWCDDQQNPIARECSHDQCVKPFGENLSWVQCEGKCQKWYHYICAGVTIHSVHFSKQWRCDDCIRTAPKSRKRRFH</sequence>
<dbReference type="InterPro" id="IPR003347">
    <property type="entry name" value="JmjC_dom"/>
</dbReference>
<comment type="subcellular location">
    <subcellularLocation>
        <location evidence="2">Nucleus</location>
    </subcellularLocation>
</comment>
<dbReference type="SMART" id="SM00249">
    <property type="entry name" value="PHD"/>
    <property type="match status" value="2"/>
</dbReference>
<dbReference type="PANTHER" id="PTHR10694">
    <property type="entry name" value="LYSINE-SPECIFIC DEMETHYLASE"/>
    <property type="match status" value="1"/>
</dbReference>
<dbReference type="PROSITE" id="PS51184">
    <property type="entry name" value="JMJC"/>
    <property type="match status" value="1"/>
</dbReference>
<dbReference type="SUPFAM" id="SSF46774">
    <property type="entry name" value="ARID-like"/>
    <property type="match status" value="1"/>
</dbReference>
<keyword evidence="17" id="KW-1185">Reference proteome</keyword>
<keyword evidence="9" id="KW-0223">Dioxygenase</keyword>
<dbReference type="Pfam" id="PF02928">
    <property type="entry name" value="zf-C5HC2"/>
    <property type="match status" value="1"/>
</dbReference>
<keyword evidence="8" id="KW-0156">Chromatin regulator</keyword>
<evidence type="ECO:0000256" key="2">
    <source>
        <dbReference type="ARBA" id="ARBA00004123"/>
    </source>
</evidence>
<evidence type="ECO:0000259" key="15">
    <source>
        <dbReference type="PROSITE" id="PS51183"/>
    </source>
</evidence>
<comment type="similarity">
    <text evidence="3">Belongs to the JARID1 histone demethylase family.</text>
</comment>
<dbReference type="PROSITE" id="PS51183">
    <property type="entry name" value="JMJN"/>
    <property type="match status" value="1"/>
</dbReference>
<dbReference type="SMART" id="SM00558">
    <property type="entry name" value="JmjC"/>
    <property type="match status" value="1"/>
</dbReference>